<keyword evidence="2" id="KW-0812">Transmembrane</keyword>
<accession>A0AA39W7D3</accession>
<evidence type="ECO:0000256" key="1">
    <source>
        <dbReference type="SAM" id="MobiDB-lite"/>
    </source>
</evidence>
<feature type="region of interest" description="Disordered" evidence="1">
    <location>
        <begin position="114"/>
        <end position="140"/>
    </location>
</feature>
<organism evidence="3 4">
    <name type="scientific">Acer saccharum</name>
    <name type="common">Sugar maple</name>
    <dbReference type="NCBI Taxonomy" id="4024"/>
    <lineage>
        <taxon>Eukaryota</taxon>
        <taxon>Viridiplantae</taxon>
        <taxon>Streptophyta</taxon>
        <taxon>Embryophyta</taxon>
        <taxon>Tracheophyta</taxon>
        <taxon>Spermatophyta</taxon>
        <taxon>Magnoliopsida</taxon>
        <taxon>eudicotyledons</taxon>
        <taxon>Gunneridae</taxon>
        <taxon>Pentapetalae</taxon>
        <taxon>rosids</taxon>
        <taxon>malvids</taxon>
        <taxon>Sapindales</taxon>
        <taxon>Sapindaceae</taxon>
        <taxon>Hippocastanoideae</taxon>
        <taxon>Acereae</taxon>
        <taxon>Acer</taxon>
    </lineage>
</organism>
<dbReference type="EMBL" id="JAUESC010000002">
    <property type="protein sequence ID" value="KAK0605788.1"/>
    <property type="molecule type" value="Genomic_DNA"/>
</dbReference>
<keyword evidence="2" id="KW-0472">Membrane</keyword>
<dbReference type="AlphaFoldDB" id="A0AA39W7D3"/>
<reference evidence="3" key="1">
    <citation type="journal article" date="2022" name="Plant J.">
        <title>Strategies of tolerance reflected in two North American maple genomes.</title>
        <authorList>
            <person name="McEvoy S.L."/>
            <person name="Sezen U.U."/>
            <person name="Trouern-Trend A."/>
            <person name="McMahon S.M."/>
            <person name="Schaberg P.G."/>
            <person name="Yang J."/>
            <person name="Wegrzyn J.L."/>
            <person name="Swenson N.G."/>
        </authorList>
    </citation>
    <scope>NUCLEOTIDE SEQUENCE</scope>
    <source>
        <strain evidence="3">NS2018</strain>
    </source>
</reference>
<gene>
    <name evidence="3" type="ORF">LWI29_030766</name>
</gene>
<evidence type="ECO:0000313" key="4">
    <source>
        <dbReference type="Proteomes" id="UP001168877"/>
    </source>
</evidence>
<evidence type="ECO:0000256" key="2">
    <source>
        <dbReference type="SAM" id="Phobius"/>
    </source>
</evidence>
<feature type="transmembrane region" description="Helical" evidence="2">
    <location>
        <begin position="49"/>
        <end position="68"/>
    </location>
</feature>
<protein>
    <submittedName>
        <fullName evidence="3">Uncharacterized protein</fullName>
    </submittedName>
</protein>
<keyword evidence="2" id="KW-1133">Transmembrane helix</keyword>
<sequence>MVLGEGSGHGYGVGYRDDGSGTVKKIKIEVGEGDTCEQMMRNGTVDGGALVFCAGGIGRVCCAVVFWVSAVDGLKMVNPNDNNKSKEAAKEEHLKVVSSEYEENIPITTSLVSSATSTPSIRCRQEDAHVADNQSSTAKK</sequence>
<proteinExistence type="predicted"/>
<reference evidence="3" key="2">
    <citation type="submission" date="2023-06" db="EMBL/GenBank/DDBJ databases">
        <authorList>
            <person name="Swenson N.G."/>
            <person name="Wegrzyn J.L."/>
            <person name="Mcevoy S.L."/>
        </authorList>
    </citation>
    <scope>NUCLEOTIDE SEQUENCE</scope>
    <source>
        <strain evidence="3">NS2018</strain>
        <tissue evidence="3">Leaf</tissue>
    </source>
</reference>
<dbReference type="Proteomes" id="UP001168877">
    <property type="component" value="Unassembled WGS sequence"/>
</dbReference>
<name>A0AA39W7D3_ACESA</name>
<keyword evidence="4" id="KW-1185">Reference proteome</keyword>
<comment type="caution">
    <text evidence="3">The sequence shown here is derived from an EMBL/GenBank/DDBJ whole genome shotgun (WGS) entry which is preliminary data.</text>
</comment>
<evidence type="ECO:0000313" key="3">
    <source>
        <dbReference type="EMBL" id="KAK0605788.1"/>
    </source>
</evidence>